<keyword evidence="3 8" id="KW-0812">Transmembrane</keyword>
<evidence type="ECO:0000256" key="1">
    <source>
        <dbReference type="ARBA" id="ARBA00004141"/>
    </source>
</evidence>
<dbReference type="PANTHER" id="PTHR11003:SF312">
    <property type="entry name" value="POTASSIUM CHANNEL DOMAIN-CONTAINING PROTEIN"/>
    <property type="match status" value="1"/>
</dbReference>
<evidence type="ECO:0000256" key="5">
    <source>
        <dbReference type="ARBA" id="ARBA00023065"/>
    </source>
</evidence>
<feature type="compositionally biased region" description="Polar residues" evidence="9">
    <location>
        <begin position="54"/>
        <end position="66"/>
    </location>
</feature>
<dbReference type="GO" id="GO:0015271">
    <property type="term" value="F:outward rectifier potassium channel activity"/>
    <property type="evidence" value="ECO:0007669"/>
    <property type="project" value="TreeGrafter"/>
</dbReference>
<dbReference type="GO" id="GO:0022841">
    <property type="term" value="F:potassium ion leak channel activity"/>
    <property type="evidence" value="ECO:0007669"/>
    <property type="project" value="TreeGrafter"/>
</dbReference>
<feature type="transmembrane region" description="Helical" evidence="10">
    <location>
        <begin position="101"/>
        <end position="121"/>
    </location>
</feature>
<accession>A0A914W723</accession>
<feature type="domain" description="Potassium channel" evidence="11">
    <location>
        <begin position="380"/>
        <end position="454"/>
    </location>
</feature>
<feature type="compositionally biased region" description="Acidic residues" evidence="9">
    <location>
        <begin position="787"/>
        <end position="809"/>
    </location>
</feature>
<dbReference type="InterPro" id="IPR003280">
    <property type="entry name" value="2pore_dom_K_chnl"/>
</dbReference>
<dbReference type="WBParaSite" id="PSAMB.scaffold334size56143.g4749.t1">
    <property type="protein sequence ID" value="PSAMB.scaffold334size56143.g4749.t1"/>
    <property type="gene ID" value="PSAMB.scaffold334size56143.g4749"/>
</dbReference>
<feature type="transmembrane region" description="Helical" evidence="10">
    <location>
        <begin position="401"/>
        <end position="420"/>
    </location>
</feature>
<keyword evidence="6 10" id="KW-0472">Membrane</keyword>
<feature type="region of interest" description="Disordered" evidence="9">
    <location>
        <begin position="729"/>
        <end position="816"/>
    </location>
</feature>
<proteinExistence type="inferred from homology"/>
<feature type="compositionally biased region" description="Basic residues" evidence="9">
    <location>
        <begin position="748"/>
        <end position="759"/>
    </location>
</feature>
<dbReference type="GO" id="GO:0030322">
    <property type="term" value="P:stabilization of membrane potential"/>
    <property type="evidence" value="ECO:0007669"/>
    <property type="project" value="TreeGrafter"/>
</dbReference>
<evidence type="ECO:0000256" key="9">
    <source>
        <dbReference type="SAM" id="MobiDB-lite"/>
    </source>
</evidence>
<dbReference type="PRINTS" id="PR01333">
    <property type="entry name" value="2POREKCHANEL"/>
</dbReference>
<evidence type="ECO:0000313" key="12">
    <source>
        <dbReference type="Proteomes" id="UP000887566"/>
    </source>
</evidence>
<comment type="subcellular location">
    <subcellularLocation>
        <location evidence="1">Membrane</location>
        <topology evidence="1">Multi-pass membrane protein</topology>
    </subcellularLocation>
</comment>
<evidence type="ECO:0000256" key="2">
    <source>
        <dbReference type="ARBA" id="ARBA00022448"/>
    </source>
</evidence>
<dbReference type="Gene3D" id="1.10.287.70">
    <property type="match status" value="1"/>
</dbReference>
<sequence>MPILLQSSSGHDYGDSSHSRHSPRLIRQHEIEVDPNERERPRHRDSLASHRSTRLQPSISVNSHGTHTVAIPAEPRPKPTGVKRFTLVFKRLYKRLMLKQLIPLLVIMIYMAIGAVIFRWLEYGADSDRKRAAFDSYLREKELFVKRVKEIATDTSSEGARLDAYVREAVTYYENQINFFITTESDWTFWSAMYYSGTIYSTIGYGDIACRTAAGRIATVFYSIIGIPLMLTTLNDLGKWLFRLIKNSMRSWDQIASYCELHLCRCCSPRLRKFFFTKKKMRLMSSASAPSNVVKINMEPGEQEQSSKPVSVTNTQELSEVVIVEVGGKDDHLLKPPTFTIERTRSNTVSSGSEDDVVDLDDIVDREPPPRIPVPVALGVTVGWIFFCAGLFCIWEHDWTYGEACYFFFISLSTIGLGDVTPTRRDMMVLSFVFVIVGLSLVSMCINVIQNALEDLYMQLLMKILLDYQRKIAEGGDQMGASMGMMQMWGSSKSAKFLMPLLSKEKKQGVVQKFQEEAREQGIELPAVLQQIDLDSGLPTILALQKKADDAYDDGYEIPLEQLVEQTILKAEDDCAAAAAASAPPMRNPSPPLSIHSTKVSCVQYDSDTQTDIVMTDDKQHQTFEPELHELAVQTDLSSASSQCNQLTQTEKVDLVEGEVQTTLVEHFEDGVQTLSAVLHEADSQTQIVHTKEQQLQTHLFDCVECEAQTETVVTKNQRLQTPYPELMEQECQTDEQEPPPPPASKLAKAKGRLRRAFGKKPEPAQRRNSLGDAPAMSGWKEHEGGAEEGAEEELEDEEGEDAEDETDGSVESLHWNPVDGMHAEKQRAVRHLKAMFEQSKKLEGNK</sequence>
<dbReference type="GO" id="GO:0005886">
    <property type="term" value="C:plasma membrane"/>
    <property type="evidence" value="ECO:0007669"/>
    <property type="project" value="TreeGrafter"/>
</dbReference>
<keyword evidence="12" id="KW-1185">Reference proteome</keyword>
<evidence type="ECO:0000256" key="6">
    <source>
        <dbReference type="ARBA" id="ARBA00023136"/>
    </source>
</evidence>
<dbReference type="Proteomes" id="UP000887566">
    <property type="component" value="Unplaced"/>
</dbReference>
<feature type="transmembrane region" description="Helical" evidence="10">
    <location>
        <begin position="376"/>
        <end position="395"/>
    </location>
</feature>
<dbReference type="AlphaFoldDB" id="A0A914W723"/>
<feature type="transmembrane region" description="Helical" evidence="10">
    <location>
        <begin position="427"/>
        <end position="449"/>
    </location>
</feature>
<dbReference type="Pfam" id="PF07885">
    <property type="entry name" value="Ion_trans_2"/>
    <property type="match status" value="2"/>
</dbReference>
<dbReference type="SUPFAM" id="SSF81324">
    <property type="entry name" value="Voltage-gated potassium channels"/>
    <property type="match status" value="2"/>
</dbReference>
<keyword evidence="5 8" id="KW-0406">Ion transport</keyword>
<evidence type="ECO:0000256" key="4">
    <source>
        <dbReference type="ARBA" id="ARBA00022989"/>
    </source>
</evidence>
<name>A0A914W723_9BILA</name>
<dbReference type="PANTHER" id="PTHR11003">
    <property type="entry name" value="POTASSIUM CHANNEL, SUBFAMILY K"/>
    <property type="match status" value="1"/>
</dbReference>
<evidence type="ECO:0000256" key="3">
    <source>
        <dbReference type="ARBA" id="ARBA00022692"/>
    </source>
</evidence>
<evidence type="ECO:0000256" key="7">
    <source>
        <dbReference type="ARBA" id="ARBA00023303"/>
    </source>
</evidence>
<keyword evidence="7 8" id="KW-0407">Ion channel</keyword>
<feature type="compositionally biased region" description="Acidic residues" evidence="9">
    <location>
        <begin position="729"/>
        <end position="738"/>
    </location>
</feature>
<feature type="transmembrane region" description="Helical" evidence="10">
    <location>
        <begin position="221"/>
        <end position="242"/>
    </location>
</feature>
<organism evidence="12 13">
    <name type="scientific">Plectus sambesii</name>
    <dbReference type="NCBI Taxonomy" id="2011161"/>
    <lineage>
        <taxon>Eukaryota</taxon>
        <taxon>Metazoa</taxon>
        <taxon>Ecdysozoa</taxon>
        <taxon>Nematoda</taxon>
        <taxon>Chromadorea</taxon>
        <taxon>Plectida</taxon>
        <taxon>Plectina</taxon>
        <taxon>Plectoidea</taxon>
        <taxon>Plectidae</taxon>
        <taxon>Plectus</taxon>
    </lineage>
</organism>
<keyword evidence="4 10" id="KW-1133">Transmembrane helix</keyword>
<comment type="similarity">
    <text evidence="8">Belongs to the two pore domain potassium channel (TC 1.A.1.8) family.</text>
</comment>
<protein>
    <submittedName>
        <fullName evidence="13">Potassium channel domain-containing protein</fullName>
    </submittedName>
</protein>
<feature type="compositionally biased region" description="Basic and acidic residues" evidence="9">
    <location>
        <begin position="27"/>
        <end position="48"/>
    </location>
</feature>
<feature type="domain" description="Potassium channel" evidence="11">
    <location>
        <begin position="175"/>
        <end position="242"/>
    </location>
</feature>
<feature type="region of interest" description="Disordered" evidence="9">
    <location>
        <begin position="1"/>
        <end position="76"/>
    </location>
</feature>
<keyword evidence="2 8" id="KW-0813">Transport</keyword>
<reference evidence="13" key="1">
    <citation type="submission" date="2022-11" db="UniProtKB">
        <authorList>
            <consortium name="WormBaseParasite"/>
        </authorList>
    </citation>
    <scope>IDENTIFICATION</scope>
</reference>
<dbReference type="InterPro" id="IPR013099">
    <property type="entry name" value="K_chnl_dom"/>
</dbReference>
<evidence type="ECO:0000313" key="13">
    <source>
        <dbReference type="WBParaSite" id="PSAMB.scaffold334size56143.g4749.t1"/>
    </source>
</evidence>
<evidence type="ECO:0000256" key="8">
    <source>
        <dbReference type="RuleBase" id="RU003857"/>
    </source>
</evidence>
<evidence type="ECO:0000256" key="10">
    <source>
        <dbReference type="SAM" id="Phobius"/>
    </source>
</evidence>
<evidence type="ECO:0000259" key="11">
    <source>
        <dbReference type="Pfam" id="PF07885"/>
    </source>
</evidence>